<reference evidence="2 3" key="1">
    <citation type="submission" date="2018-07" db="EMBL/GenBank/DDBJ databases">
        <title>The complete nuclear genome of the prasinophyte Chloropicon primus (CCMP1205).</title>
        <authorList>
            <person name="Pombert J.-F."/>
            <person name="Otis C."/>
            <person name="Turmel M."/>
            <person name="Lemieux C."/>
        </authorList>
    </citation>
    <scope>NUCLEOTIDE SEQUENCE [LARGE SCALE GENOMIC DNA]</scope>
    <source>
        <strain evidence="2 3">CCMP1205</strain>
    </source>
</reference>
<dbReference type="InterPro" id="IPR038929">
    <property type="entry name" value="CCDC13"/>
</dbReference>
<keyword evidence="1" id="KW-0175">Coiled coil</keyword>
<name>A0A5B8MRS8_9CHLO</name>
<evidence type="ECO:0000256" key="1">
    <source>
        <dbReference type="SAM" id="Coils"/>
    </source>
</evidence>
<dbReference type="STRING" id="1764295.A0A5B8MRS8"/>
<organism evidence="2 3">
    <name type="scientific">Chloropicon primus</name>
    <dbReference type="NCBI Taxonomy" id="1764295"/>
    <lineage>
        <taxon>Eukaryota</taxon>
        <taxon>Viridiplantae</taxon>
        <taxon>Chlorophyta</taxon>
        <taxon>Chloropicophyceae</taxon>
        <taxon>Chloropicales</taxon>
        <taxon>Chloropicaceae</taxon>
        <taxon>Chloropicon</taxon>
    </lineage>
</organism>
<accession>A0A5B8MRS8</accession>
<evidence type="ECO:0000313" key="3">
    <source>
        <dbReference type="Proteomes" id="UP000316726"/>
    </source>
</evidence>
<dbReference type="PANTHER" id="PTHR31935:SF1">
    <property type="entry name" value="COILED-COIL DOMAIN-CONTAINING PROTEIN 13"/>
    <property type="match status" value="1"/>
</dbReference>
<sequence>MSSWDDFQIVGELQEQNQNLLLQLDAKDRELREVQNYLSKIQTSEAREGKILELAKKNRALNVAIEREKSRVVKLQSEIESIRKSTSPRRVSKSAKDSGKDDLGLTQHLQISSREIASWKEKYSDAMKKIAEVQTKATAFKVERDRLHRVLQKEVGEEVSLGKIMEDGSDWRGRAQQIILLKNKVKELKKELGHGGTSNHTGRHELQNRKNLQMLEETRRKEKDTLAKELSATTEEYRSLRMKYEANQSRKKIIETENRDLRQKLGVLLTKSENDDKLIDALKRELQFFREKSENADMEKRSPKKTNKRVVTILGQDSTLKQQQEQILRQEKIIVALTNRLRNGEGLPGH</sequence>
<dbReference type="OrthoDB" id="10258312at2759"/>
<dbReference type="PANTHER" id="PTHR31935">
    <property type="entry name" value="COILED-COIL DOMAIN-CONTAINING PROTEIN 13"/>
    <property type="match status" value="1"/>
</dbReference>
<dbReference type="Proteomes" id="UP000316726">
    <property type="component" value="Chromosome 10"/>
</dbReference>
<feature type="coiled-coil region" evidence="1">
    <location>
        <begin position="58"/>
        <end position="85"/>
    </location>
</feature>
<dbReference type="EMBL" id="CP031043">
    <property type="protein sequence ID" value="QDZ23428.1"/>
    <property type="molecule type" value="Genomic_DNA"/>
</dbReference>
<evidence type="ECO:0000313" key="2">
    <source>
        <dbReference type="EMBL" id="QDZ23428.1"/>
    </source>
</evidence>
<dbReference type="AlphaFoldDB" id="A0A5B8MRS8"/>
<feature type="coiled-coil region" evidence="1">
    <location>
        <begin position="223"/>
        <end position="340"/>
    </location>
</feature>
<proteinExistence type="predicted"/>
<protein>
    <submittedName>
        <fullName evidence="2">Uncharacterized protein</fullName>
    </submittedName>
</protein>
<keyword evidence="3" id="KW-1185">Reference proteome</keyword>
<gene>
    <name evidence="2" type="ORF">A3770_10p59460</name>
</gene>